<dbReference type="InterPro" id="IPR036366">
    <property type="entry name" value="PGBDSf"/>
</dbReference>
<accession>A0ABV7LI85</accession>
<dbReference type="Gene3D" id="1.10.101.10">
    <property type="entry name" value="PGBD-like superfamily/PGBD"/>
    <property type="match status" value="1"/>
</dbReference>
<evidence type="ECO:0000259" key="2">
    <source>
        <dbReference type="Pfam" id="PF01471"/>
    </source>
</evidence>
<dbReference type="Proteomes" id="UP001595536">
    <property type="component" value="Unassembled WGS sequence"/>
</dbReference>
<dbReference type="RefSeq" id="WP_376869000.1">
    <property type="nucleotide sequence ID" value="NZ_JBHRUV010000109.1"/>
</dbReference>
<feature type="non-terminal residue" evidence="3">
    <location>
        <position position="1"/>
    </location>
</feature>
<feature type="domain" description="Peptidoglycan binding-like" evidence="2">
    <location>
        <begin position="21"/>
        <end position="75"/>
    </location>
</feature>
<evidence type="ECO:0000313" key="3">
    <source>
        <dbReference type="EMBL" id="MFC3267334.1"/>
    </source>
</evidence>
<feature type="region of interest" description="Disordered" evidence="1">
    <location>
        <begin position="1"/>
        <end position="21"/>
    </location>
</feature>
<proteinExistence type="predicted"/>
<reference evidence="4" key="1">
    <citation type="journal article" date="2019" name="Int. J. Syst. Evol. Microbiol.">
        <title>The Global Catalogue of Microorganisms (GCM) 10K type strain sequencing project: providing services to taxonomists for standard genome sequencing and annotation.</title>
        <authorList>
            <consortium name="The Broad Institute Genomics Platform"/>
            <consortium name="The Broad Institute Genome Sequencing Center for Infectious Disease"/>
            <person name="Wu L."/>
            <person name="Ma J."/>
        </authorList>
    </citation>
    <scope>NUCLEOTIDE SEQUENCE [LARGE SCALE GENOMIC DNA]</scope>
    <source>
        <strain evidence="4">CCM 7941</strain>
    </source>
</reference>
<dbReference type="EMBL" id="JBHRUV010000109">
    <property type="protein sequence ID" value="MFC3267334.1"/>
    <property type="molecule type" value="Genomic_DNA"/>
</dbReference>
<organism evidence="3 4">
    <name type="scientific">Camelimonas abortus</name>
    <dbReference type="NCBI Taxonomy" id="1017184"/>
    <lineage>
        <taxon>Bacteria</taxon>
        <taxon>Pseudomonadati</taxon>
        <taxon>Pseudomonadota</taxon>
        <taxon>Alphaproteobacteria</taxon>
        <taxon>Hyphomicrobiales</taxon>
        <taxon>Chelatococcaceae</taxon>
        <taxon>Camelimonas</taxon>
    </lineage>
</organism>
<dbReference type="InterPro" id="IPR036365">
    <property type="entry name" value="PGBD-like_sf"/>
</dbReference>
<feature type="region of interest" description="Disordered" evidence="1">
    <location>
        <begin position="59"/>
        <end position="84"/>
    </location>
</feature>
<comment type="caution">
    <text evidence="3">The sequence shown here is derived from an EMBL/GenBank/DDBJ whole genome shotgun (WGS) entry which is preliminary data.</text>
</comment>
<keyword evidence="4" id="KW-1185">Reference proteome</keyword>
<evidence type="ECO:0000313" key="4">
    <source>
        <dbReference type="Proteomes" id="UP001595536"/>
    </source>
</evidence>
<sequence length="84" mass="8641">RPDAAARQQPPAPPARPEFSSRVMAVQQALNRLGYGPLAADGLMGPGTRAAVERFQKGRGLPVTGEPGPRTLKALSAAAGVTLP</sequence>
<evidence type="ECO:0000256" key="1">
    <source>
        <dbReference type="SAM" id="MobiDB-lite"/>
    </source>
</evidence>
<name>A0ABV7LI85_9HYPH</name>
<protein>
    <submittedName>
        <fullName evidence="3">Peptidoglycan-binding protein</fullName>
    </submittedName>
</protein>
<dbReference type="Pfam" id="PF01471">
    <property type="entry name" value="PG_binding_1"/>
    <property type="match status" value="1"/>
</dbReference>
<dbReference type="SUPFAM" id="SSF47090">
    <property type="entry name" value="PGBD-like"/>
    <property type="match status" value="1"/>
</dbReference>
<dbReference type="InterPro" id="IPR002477">
    <property type="entry name" value="Peptidoglycan-bd-like"/>
</dbReference>
<gene>
    <name evidence="3" type="ORF">ACFOEX_13405</name>
</gene>